<dbReference type="EC" id="2.7.7.2" evidence="14"/>
<comment type="similarity">
    <text evidence="14">Belongs to the ribF family.</text>
</comment>
<evidence type="ECO:0000313" key="17">
    <source>
        <dbReference type="Proteomes" id="UP000295711"/>
    </source>
</evidence>
<keyword evidence="4 14" id="KW-0288">FMN</keyword>
<gene>
    <name evidence="16" type="ORF">EV212_10969</name>
</gene>
<dbReference type="GO" id="GO:0005524">
    <property type="term" value="F:ATP binding"/>
    <property type="evidence" value="ECO:0007669"/>
    <property type="project" value="UniProtKB-UniRule"/>
</dbReference>
<dbReference type="EMBL" id="SLXA01000009">
    <property type="protein sequence ID" value="TCO84176.1"/>
    <property type="molecule type" value="Genomic_DNA"/>
</dbReference>
<sequence length="323" mass="36428">MIYITGTRDIHLENTAVALGKFDGLHRGHQILIEKIKQHKAEGLKAVMFTFDFHPASLLSNKPLDLIFTREERVRWAEKMGIDVLIEFPFTKETSGIEAEDFVKDVLVDGLGAKVIVSGSDFHFGHERRGNVDMLIELGKTMGFTADVCQKLQIEAPIYENGRFTGRKEFKDVSSTLIREAIRRGDMEFATEMLGAPFAVSGEVVHGRQLGRKLGMPTANVMPPMHKIMPPNGVYSSRTIVGDYVYHSVTNIGFNPTVAENNSKRMETYVYDFSGSLYGKEIEVQLFRFERPEMKFDGVDALKNQIHKDKAGTMEYFGTHPDL</sequence>
<proteinExistence type="inferred from homology"/>
<dbReference type="Pfam" id="PF06574">
    <property type="entry name" value="FAD_syn"/>
    <property type="match status" value="1"/>
</dbReference>
<dbReference type="InterPro" id="IPR023465">
    <property type="entry name" value="Riboflavin_kinase_dom_sf"/>
</dbReference>
<evidence type="ECO:0000256" key="13">
    <source>
        <dbReference type="ARBA" id="ARBA00049494"/>
    </source>
</evidence>
<evidence type="ECO:0000256" key="8">
    <source>
        <dbReference type="ARBA" id="ARBA00022777"/>
    </source>
</evidence>
<dbReference type="InterPro" id="IPR015864">
    <property type="entry name" value="FAD_synthase"/>
</dbReference>
<evidence type="ECO:0000256" key="11">
    <source>
        <dbReference type="ARBA" id="ARBA00023268"/>
    </source>
</evidence>
<dbReference type="InterPro" id="IPR023468">
    <property type="entry name" value="Riboflavin_kinase"/>
</dbReference>
<evidence type="ECO:0000256" key="4">
    <source>
        <dbReference type="ARBA" id="ARBA00022643"/>
    </source>
</evidence>
<keyword evidence="8 14" id="KW-0418">Kinase</keyword>
<dbReference type="Gene3D" id="3.40.50.620">
    <property type="entry name" value="HUPs"/>
    <property type="match status" value="1"/>
</dbReference>
<dbReference type="GO" id="GO:0006747">
    <property type="term" value="P:FAD biosynthetic process"/>
    <property type="evidence" value="ECO:0007669"/>
    <property type="project" value="UniProtKB-UniRule"/>
</dbReference>
<evidence type="ECO:0000256" key="5">
    <source>
        <dbReference type="ARBA" id="ARBA00022679"/>
    </source>
</evidence>
<organism evidence="16 17">
    <name type="scientific">Frisingicoccus caecimuris</name>
    <dbReference type="NCBI Taxonomy" id="1796636"/>
    <lineage>
        <taxon>Bacteria</taxon>
        <taxon>Bacillati</taxon>
        <taxon>Bacillota</taxon>
        <taxon>Clostridia</taxon>
        <taxon>Lachnospirales</taxon>
        <taxon>Lachnospiraceae</taxon>
        <taxon>Frisingicoccus</taxon>
    </lineage>
</organism>
<dbReference type="UniPathway" id="UPA00277">
    <property type="reaction ID" value="UER00407"/>
</dbReference>
<evidence type="ECO:0000256" key="12">
    <source>
        <dbReference type="ARBA" id="ARBA00047880"/>
    </source>
</evidence>
<dbReference type="Gene3D" id="2.40.30.30">
    <property type="entry name" value="Riboflavin kinase-like"/>
    <property type="match status" value="1"/>
</dbReference>
<evidence type="ECO:0000313" key="16">
    <source>
        <dbReference type="EMBL" id="TCO84176.1"/>
    </source>
</evidence>
<comment type="catalytic activity">
    <reaction evidence="13 14">
        <text>FMN + ATP + H(+) = FAD + diphosphate</text>
        <dbReference type="Rhea" id="RHEA:17237"/>
        <dbReference type="ChEBI" id="CHEBI:15378"/>
        <dbReference type="ChEBI" id="CHEBI:30616"/>
        <dbReference type="ChEBI" id="CHEBI:33019"/>
        <dbReference type="ChEBI" id="CHEBI:57692"/>
        <dbReference type="ChEBI" id="CHEBI:58210"/>
        <dbReference type="EC" id="2.7.7.2"/>
    </reaction>
</comment>
<dbReference type="RefSeq" id="WP_132092382.1">
    <property type="nucleotide sequence ID" value="NZ_JANKAQ010000010.1"/>
</dbReference>
<name>A0A4R2L915_9FIRM</name>
<dbReference type="InterPro" id="IPR004821">
    <property type="entry name" value="Cyt_trans-like"/>
</dbReference>
<dbReference type="AlphaFoldDB" id="A0A4R2L915"/>
<dbReference type="SMART" id="SM00904">
    <property type="entry name" value="Flavokinase"/>
    <property type="match status" value="1"/>
</dbReference>
<evidence type="ECO:0000259" key="15">
    <source>
        <dbReference type="SMART" id="SM00904"/>
    </source>
</evidence>
<comment type="caution">
    <text evidence="16">The sequence shown here is derived from an EMBL/GenBank/DDBJ whole genome shotgun (WGS) entry which is preliminary data.</text>
</comment>
<evidence type="ECO:0000256" key="9">
    <source>
        <dbReference type="ARBA" id="ARBA00022827"/>
    </source>
</evidence>
<reference evidence="16 17" key="1">
    <citation type="submission" date="2019-03" db="EMBL/GenBank/DDBJ databases">
        <title>Genomic Encyclopedia of Type Strains, Phase IV (KMG-IV): sequencing the most valuable type-strain genomes for metagenomic binning, comparative biology and taxonomic classification.</title>
        <authorList>
            <person name="Goeker M."/>
        </authorList>
    </citation>
    <scope>NUCLEOTIDE SEQUENCE [LARGE SCALE GENOMIC DNA]</scope>
    <source>
        <strain evidence="16 17">DSM 28559</strain>
    </source>
</reference>
<evidence type="ECO:0000256" key="10">
    <source>
        <dbReference type="ARBA" id="ARBA00022840"/>
    </source>
</evidence>
<evidence type="ECO:0000256" key="14">
    <source>
        <dbReference type="PIRNR" id="PIRNR004491"/>
    </source>
</evidence>
<protein>
    <recommendedName>
        <fullName evidence="14">Riboflavin biosynthesis protein</fullName>
    </recommendedName>
    <domain>
        <recommendedName>
            <fullName evidence="14">Riboflavin kinase</fullName>
            <ecNumber evidence="14">2.7.1.26</ecNumber>
        </recommendedName>
        <alternativeName>
            <fullName evidence="14">Flavokinase</fullName>
        </alternativeName>
    </domain>
    <domain>
        <recommendedName>
            <fullName evidence="14">FMN adenylyltransferase</fullName>
            <ecNumber evidence="14">2.7.7.2</ecNumber>
        </recommendedName>
        <alternativeName>
            <fullName evidence="14">FAD pyrophosphorylase</fullName>
        </alternativeName>
        <alternativeName>
            <fullName evidence="14">FAD synthase</fullName>
        </alternativeName>
    </domain>
</protein>
<dbReference type="SUPFAM" id="SSF82114">
    <property type="entry name" value="Riboflavin kinase-like"/>
    <property type="match status" value="1"/>
</dbReference>
<dbReference type="NCBIfam" id="TIGR00083">
    <property type="entry name" value="ribF"/>
    <property type="match status" value="1"/>
</dbReference>
<dbReference type="OrthoDB" id="9803667at2"/>
<dbReference type="InterPro" id="IPR014729">
    <property type="entry name" value="Rossmann-like_a/b/a_fold"/>
</dbReference>
<dbReference type="GO" id="GO:0008531">
    <property type="term" value="F:riboflavin kinase activity"/>
    <property type="evidence" value="ECO:0007669"/>
    <property type="project" value="UniProtKB-UniRule"/>
</dbReference>
<keyword evidence="17" id="KW-1185">Reference proteome</keyword>
<comment type="pathway">
    <text evidence="2 14">Cofactor biosynthesis; FMN biosynthesis; FMN from riboflavin (ATP route): step 1/1.</text>
</comment>
<dbReference type="NCBIfam" id="TIGR00125">
    <property type="entry name" value="cyt_tran_rel"/>
    <property type="match status" value="1"/>
</dbReference>
<dbReference type="CDD" id="cd02064">
    <property type="entry name" value="FAD_synthetase_N"/>
    <property type="match status" value="1"/>
</dbReference>
<evidence type="ECO:0000256" key="7">
    <source>
        <dbReference type="ARBA" id="ARBA00022741"/>
    </source>
</evidence>
<dbReference type="PANTHER" id="PTHR22749">
    <property type="entry name" value="RIBOFLAVIN KINASE/FMN ADENYLYLTRANSFERASE"/>
    <property type="match status" value="1"/>
</dbReference>
<comment type="catalytic activity">
    <reaction evidence="12 14">
        <text>riboflavin + ATP = FMN + ADP + H(+)</text>
        <dbReference type="Rhea" id="RHEA:14357"/>
        <dbReference type="ChEBI" id="CHEBI:15378"/>
        <dbReference type="ChEBI" id="CHEBI:30616"/>
        <dbReference type="ChEBI" id="CHEBI:57986"/>
        <dbReference type="ChEBI" id="CHEBI:58210"/>
        <dbReference type="ChEBI" id="CHEBI:456216"/>
        <dbReference type="EC" id="2.7.1.26"/>
    </reaction>
</comment>
<keyword evidence="10 14" id="KW-0067">ATP-binding</keyword>
<comment type="pathway">
    <text evidence="1 14">Cofactor biosynthesis; FAD biosynthesis; FAD from FMN: step 1/1.</text>
</comment>
<dbReference type="FunFam" id="3.40.50.620:FF:000021">
    <property type="entry name" value="Riboflavin biosynthesis protein"/>
    <property type="match status" value="1"/>
</dbReference>
<keyword evidence="3 14" id="KW-0285">Flavoprotein</keyword>
<dbReference type="PIRSF" id="PIRSF004491">
    <property type="entry name" value="FAD_Synth"/>
    <property type="match status" value="1"/>
</dbReference>
<dbReference type="Pfam" id="PF01687">
    <property type="entry name" value="Flavokinase"/>
    <property type="match status" value="1"/>
</dbReference>
<feature type="domain" description="Riboflavin kinase" evidence="15">
    <location>
        <begin position="193"/>
        <end position="318"/>
    </location>
</feature>
<dbReference type="NCBIfam" id="NF004160">
    <property type="entry name" value="PRK05627.1-3"/>
    <property type="match status" value="1"/>
</dbReference>
<dbReference type="EC" id="2.7.1.26" evidence="14"/>
<evidence type="ECO:0000256" key="1">
    <source>
        <dbReference type="ARBA" id="ARBA00004726"/>
    </source>
</evidence>
<dbReference type="UniPathway" id="UPA00276">
    <property type="reaction ID" value="UER00406"/>
</dbReference>
<keyword evidence="6 14" id="KW-0548">Nucleotidyltransferase</keyword>
<dbReference type="PANTHER" id="PTHR22749:SF6">
    <property type="entry name" value="RIBOFLAVIN KINASE"/>
    <property type="match status" value="1"/>
</dbReference>
<accession>A0A4R2L915</accession>
<keyword evidence="9 14" id="KW-0274">FAD</keyword>
<dbReference type="InterPro" id="IPR015865">
    <property type="entry name" value="Riboflavin_kinase_bac/euk"/>
</dbReference>
<dbReference type="InterPro" id="IPR002606">
    <property type="entry name" value="Riboflavin_kinase_bac"/>
</dbReference>
<evidence type="ECO:0000256" key="3">
    <source>
        <dbReference type="ARBA" id="ARBA00022630"/>
    </source>
</evidence>
<keyword evidence="11" id="KW-0511">Multifunctional enzyme</keyword>
<dbReference type="GO" id="GO:0009398">
    <property type="term" value="P:FMN biosynthetic process"/>
    <property type="evidence" value="ECO:0007669"/>
    <property type="project" value="UniProtKB-UniRule"/>
</dbReference>
<keyword evidence="5 14" id="KW-0808">Transferase</keyword>
<evidence type="ECO:0000256" key="2">
    <source>
        <dbReference type="ARBA" id="ARBA00005201"/>
    </source>
</evidence>
<dbReference type="Proteomes" id="UP000295711">
    <property type="component" value="Unassembled WGS sequence"/>
</dbReference>
<evidence type="ECO:0000256" key="6">
    <source>
        <dbReference type="ARBA" id="ARBA00022695"/>
    </source>
</evidence>
<dbReference type="SUPFAM" id="SSF52374">
    <property type="entry name" value="Nucleotidylyl transferase"/>
    <property type="match status" value="1"/>
</dbReference>
<dbReference type="GO" id="GO:0003919">
    <property type="term" value="F:FMN adenylyltransferase activity"/>
    <property type="evidence" value="ECO:0007669"/>
    <property type="project" value="UniProtKB-UniRule"/>
</dbReference>
<keyword evidence="7 14" id="KW-0547">Nucleotide-binding</keyword>
<dbReference type="GO" id="GO:0009231">
    <property type="term" value="P:riboflavin biosynthetic process"/>
    <property type="evidence" value="ECO:0007669"/>
    <property type="project" value="InterPro"/>
</dbReference>